<evidence type="ECO:0000256" key="1">
    <source>
        <dbReference type="ARBA" id="ARBA00001946"/>
    </source>
</evidence>
<dbReference type="Gene3D" id="3.80.10.10">
    <property type="entry name" value="Ribonuclease Inhibitor"/>
    <property type="match status" value="1"/>
</dbReference>
<dbReference type="EMBL" id="JASFZW010000002">
    <property type="protein sequence ID" value="KAK2079649.1"/>
    <property type="molecule type" value="Genomic_DNA"/>
</dbReference>
<dbReference type="InterPro" id="IPR003527">
    <property type="entry name" value="MAP_kinase_CS"/>
</dbReference>
<organism evidence="12 13">
    <name type="scientific">Prototheca wickerhamii</name>
    <dbReference type="NCBI Taxonomy" id="3111"/>
    <lineage>
        <taxon>Eukaryota</taxon>
        <taxon>Viridiplantae</taxon>
        <taxon>Chlorophyta</taxon>
        <taxon>core chlorophytes</taxon>
        <taxon>Trebouxiophyceae</taxon>
        <taxon>Chlorellales</taxon>
        <taxon>Chlorellaceae</taxon>
        <taxon>Prototheca</taxon>
    </lineage>
</organism>
<gene>
    <name evidence="12" type="ORF">QBZ16_002044</name>
</gene>
<evidence type="ECO:0000256" key="2">
    <source>
        <dbReference type="ARBA" id="ARBA00004430"/>
    </source>
</evidence>
<evidence type="ECO:0000256" key="7">
    <source>
        <dbReference type="ARBA" id="ARBA00022679"/>
    </source>
</evidence>
<dbReference type="InterPro" id="IPR011009">
    <property type="entry name" value="Kinase-like_dom_sf"/>
</dbReference>
<sequence length="554" mass="61684">MSPSKPSGKGAYGVVCSAKHLPTSQKVAVKKITNAFENLIDARRTFREMKLLRYLRHENVIGLLDIMSPPPSAPFNDVYLVYELMDTDLHQIIRSSQPLTDEHFQYFIYQTLRGLKYIHSAGVLHRDLKPSNLLLNASCDLKIADFGLARTSTESNAFMTEYVVTRWYRAPRAAPVLRQLLCWHRLGCILAELLGRKPLFPGKDYINQLKLIIRMLGNPSEEELGFITASKARAYIRALSPVKPTDFKVAFPDASKGALDLLQRMLQFDPRKRISVDEALRHPWLAALHDEAAEPVAQGAFKFDFEDQELDEPALRRMVLDEISRAVTVSVEARAGFASSLRGWWGQHVRCFDATAAADTEVQELLTDDILRDCIERCPQLSIVMIHGCPRVGDGFLRTFGCLWRPLEVLDLQMMPGVTARGLARAIEGSGGLLKVFSLSSRSNSLALLSVEDALVYQLAAQAPLLTALHLNDTAITNLSLELIGRVWPALEVLTLDMTCAWDSQALNAVLCRFHEIRVFSAVAAAVDDSALAKLALCNDKLEAVRVSHCCQAC</sequence>
<dbReference type="PANTHER" id="PTHR24055">
    <property type="entry name" value="MITOGEN-ACTIVATED PROTEIN KINASE"/>
    <property type="match status" value="1"/>
</dbReference>
<name>A0AAD9MI59_PROWI</name>
<comment type="subcellular location">
    <subcellularLocation>
        <location evidence="2">Cytoplasm</location>
        <location evidence="2">Cytoskeleton</location>
        <location evidence="2">Cilium axoneme</location>
    </subcellularLocation>
</comment>
<dbReference type="InterPro" id="IPR032675">
    <property type="entry name" value="LRR_dom_sf"/>
</dbReference>
<keyword evidence="13" id="KW-1185">Reference proteome</keyword>
<dbReference type="PROSITE" id="PS50011">
    <property type="entry name" value="PROTEIN_KINASE_DOM"/>
    <property type="match status" value="1"/>
</dbReference>
<evidence type="ECO:0000259" key="11">
    <source>
        <dbReference type="PROSITE" id="PS50011"/>
    </source>
</evidence>
<evidence type="ECO:0000256" key="9">
    <source>
        <dbReference type="ARBA" id="ARBA00022777"/>
    </source>
</evidence>
<keyword evidence="10" id="KW-0067">ATP-binding</keyword>
<dbReference type="GO" id="GO:0005524">
    <property type="term" value="F:ATP binding"/>
    <property type="evidence" value="ECO:0007669"/>
    <property type="project" value="UniProtKB-KW"/>
</dbReference>
<dbReference type="AlphaFoldDB" id="A0AAD9MI59"/>
<keyword evidence="9" id="KW-0418">Kinase</keyword>
<evidence type="ECO:0000256" key="10">
    <source>
        <dbReference type="ARBA" id="ARBA00022840"/>
    </source>
</evidence>
<comment type="caution">
    <text evidence="12">The sequence shown here is derived from an EMBL/GenBank/DDBJ whole genome shotgun (WGS) entry which is preliminary data.</text>
</comment>
<dbReference type="InterPro" id="IPR008271">
    <property type="entry name" value="Ser/Thr_kinase_AS"/>
</dbReference>
<evidence type="ECO:0000256" key="3">
    <source>
        <dbReference type="ARBA" id="ARBA00008832"/>
    </source>
</evidence>
<reference evidence="12" key="1">
    <citation type="submission" date="2021-01" db="EMBL/GenBank/DDBJ databases">
        <authorList>
            <person name="Eckstrom K.M.E."/>
        </authorList>
    </citation>
    <scope>NUCLEOTIDE SEQUENCE</scope>
    <source>
        <strain evidence="12">UVCC 0001</strain>
    </source>
</reference>
<feature type="domain" description="Protein kinase" evidence="11">
    <location>
        <begin position="1"/>
        <end position="285"/>
    </location>
</feature>
<dbReference type="FunFam" id="1.10.510.10:FF:000040">
    <property type="entry name" value="Mitogen-activated protein kinase"/>
    <property type="match status" value="1"/>
</dbReference>
<evidence type="ECO:0000256" key="4">
    <source>
        <dbReference type="ARBA" id="ARBA00012411"/>
    </source>
</evidence>
<evidence type="ECO:0000313" key="12">
    <source>
        <dbReference type="EMBL" id="KAK2079649.1"/>
    </source>
</evidence>
<keyword evidence="7" id="KW-0808">Transferase</keyword>
<protein>
    <recommendedName>
        <fullName evidence="4">mitogen-activated protein kinase</fullName>
        <ecNumber evidence="4">2.7.11.24</ecNumber>
    </recommendedName>
</protein>
<dbReference type="InterPro" id="IPR050117">
    <property type="entry name" value="MAPK"/>
</dbReference>
<dbReference type="SMART" id="SM00220">
    <property type="entry name" value="S_TKc"/>
    <property type="match status" value="1"/>
</dbReference>
<keyword evidence="8" id="KW-0547">Nucleotide-binding</keyword>
<dbReference type="EC" id="2.7.11.24" evidence="4"/>
<evidence type="ECO:0000256" key="8">
    <source>
        <dbReference type="ARBA" id="ARBA00022741"/>
    </source>
</evidence>
<keyword evidence="5" id="KW-0723">Serine/threonine-protein kinase</keyword>
<evidence type="ECO:0000313" key="13">
    <source>
        <dbReference type="Proteomes" id="UP001255856"/>
    </source>
</evidence>
<dbReference type="FunFam" id="3.30.200.20:FF:000028">
    <property type="entry name" value="Mitogen-activated protein kinase"/>
    <property type="match status" value="1"/>
</dbReference>
<proteinExistence type="inferred from homology"/>
<dbReference type="Gene3D" id="1.10.510.10">
    <property type="entry name" value="Transferase(Phosphotransferase) domain 1"/>
    <property type="match status" value="1"/>
</dbReference>
<dbReference type="SUPFAM" id="SSF56112">
    <property type="entry name" value="Protein kinase-like (PK-like)"/>
    <property type="match status" value="1"/>
</dbReference>
<accession>A0AAD9MI59</accession>
<evidence type="ECO:0000256" key="6">
    <source>
        <dbReference type="ARBA" id="ARBA00022553"/>
    </source>
</evidence>
<dbReference type="GO" id="GO:0005930">
    <property type="term" value="C:axoneme"/>
    <property type="evidence" value="ECO:0007669"/>
    <property type="project" value="UniProtKB-SubCell"/>
</dbReference>
<dbReference type="Gene3D" id="3.30.200.20">
    <property type="entry name" value="Phosphorylase Kinase, domain 1"/>
    <property type="match status" value="1"/>
</dbReference>
<dbReference type="InterPro" id="IPR000719">
    <property type="entry name" value="Prot_kinase_dom"/>
</dbReference>
<dbReference type="PROSITE" id="PS01351">
    <property type="entry name" value="MAPK"/>
    <property type="match status" value="1"/>
</dbReference>
<dbReference type="Pfam" id="PF00069">
    <property type="entry name" value="Pkinase"/>
    <property type="match status" value="1"/>
</dbReference>
<evidence type="ECO:0000256" key="5">
    <source>
        <dbReference type="ARBA" id="ARBA00022527"/>
    </source>
</evidence>
<dbReference type="PROSITE" id="PS00108">
    <property type="entry name" value="PROTEIN_KINASE_ST"/>
    <property type="match status" value="1"/>
</dbReference>
<comment type="similarity">
    <text evidence="3">Belongs to the protein kinase superfamily. CMGC Ser/Thr protein kinase family. MAP kinase subfamily.</text>
</comment>
<dbReference type="SUPFAM" id="SSF52047">
    <property type="entry name" value="RNI-like"/>
    <property type="match status" value="1"/>
</dbReference>
<dbReference type="Proteomes" id="UP001255856">
    <property type="component" value="Unassembled WGS sequence"/>
</dbReference>
<dbReference type="GO" id="GO:0004707">
    <property type="term" value="F:MAP kinase activity"/>
    <property type="evidence" value="ECO:0007669"/>
    <property type="project" value="UniProtKB-EC"/>
</dbReference>
<keyword evidence="6" id="KW-0597">Phosphoprotein</keyword>
<comment type="cofactor">
    <cofactor evidence="1">
        <name>Mg(2+)</name>
        <dbReference type="ChEBI" id="CHEBI:18420"/>
    </cofactor>
</comment>